<reference evidence="1" key="1">
    <citation type="submission" date="2014-09" db="EMBL/GenBank/DDBJ databases">
        <authorList>
            <person name="Magalhaes I.L.F."/>
            <person name="Oliveira U."/>
            <person name="Santos F.R."/>
            <person name="Vidigal T.H.D.A."/>
            <person name="Brescovit A.D."/>
            <person name="Santos A.J."/>
        </authorList>
    </citation>
    <scope>NUCLEOTIDE SEQUENCE</scope>
    <source>
        <tissue evidence="1">Shoot tissue taken approximately 20 cm above the soil surface</tissue>
    </source>
</reference>
<reference evidence="1" key="2">
    <citation type="journal article" date="2015" name="Data Brief">
        <title>Shoot transcriptome of the giant reed, Arundo donax.</title>
        <authorList>
            <person name="Barrero R.A."/>
            <person name="Guerrero F.D."/>
            <person name="Moolhuijzen P."/>
            <person name="Goolsby J.A."/>
            <person name="Tidwell J."/>
            <person name="Bellgard S.E."/>
            <person name="Bellgard M.I."/>
        </authorList>
    </citation>
    <scope>NUCLEOTIDE SEQUENCE</scope>
    <source>
        <tissue evidence="1">Shoot tissue taken approximately 20 cm above the soil surface</tissue>
    </source>
</reference>
<name>A0A0A8Y761_ARUDO</name>
<accession>A0A0A8Y761</accession>
<sequence length="58" mass="6619">MTSVYYVIRSTERIVLGAWNTTYPSCCAHVDRPLACLRNPLDKREHKTCLFITKTASS</sequence>
<organism evidence="1">
    <name type="scientific">Arundo donax</name>
    <name type="common">Giant reed</name>
    <name type="synonym">Donax arundinaceus</name>
    <dbReference type="NCBI Taxonomy" id="35708"/>
    <lineage>
        <taxon>Eukaryota</taxon>
        <taxon>Viridiplantae</taxon>
        <taxon>Streptophyta</taxon>
        <taxon>Embryophyta</taxon>
        <taxon>Tracheophyta</taxon>
        <taxon>Spermatophyta</taxon>
        <taxon>Magnoliopsida</taxon>
        <taxon>Liliopsida</taxon>
        <taxon>Poales</taxon>
        <taxon>Poaceae</taxon>
        <taxon>PACMAD clade</taxon>
        <taxon>Arundinoideae</taxon>
        <taxon>Arundineae</taxon>
        <taxon>Arundo</taxon>
    </lineage>
</organism>
<dbReference type="EMBL" id="GBRH01275961">
    <property type="protein sequence ID" value="JAD21934.1"/>
    <property type="molecule type" value="Transcribed_RNA"/>
</dbReference>
<proteinExistence type="predicted"/>
<protein>
    <submittedName>
        <fullName evidence="1">Uncharacterized protein</fullName>
    </submittedName>
</protein>
<dbReference type="AlphaFoldDB" id="A0A0A8Y761"/>
<evidence type="ECO:0000313" key="1">
    <source>
        <dbReference type="EMBL" id="JAD21934.1"/>
    </source>
</evidence>